<dbReference type="InterPro" id="IPR002110">
    <property type="entry name" value="Ankyrin_rpt"/>
</dbReference>
<dbReference type="Proteomes" id="UP000601435">
    <property type="component" value="Unassembled WGS sequence"/>
</dbReference>
<dbReference type="OrthoDB" id="424969at2759"/>
<dbReference type="PROSITE" id="PS00018">
    <property type="entry name" value="EF_HAND_1"/>
    <property type="match status" value="3"/>
</dbReference>
<feature type="domain" description="EF-hand" evidence="6">
    <location>
        <begin position="1042"/>
        <end position="1069"/>
    </location>
</feature>
<evidence type="ECO:0000256" key="1">
    <source>
        <dbReference type="ARBA" id="ARBA00022737"/>
    </source>
</evidence>
<keyword evidence="8" id="KW-1185">Reference proteome</keyword>
<keyword evidence="2" id="KW-0106">Calcium</keyword>
<comment type="caution">
    <text evidence="7">The sequence shown here is derived from an EMBL/GenBank/DDBJ whole genome shotgun (WGS) entry which is preliminary data.</text>
</comment>
<dbReference type="CDD" id="cd00051">
    <property type="entry name" value="EFh"/>
    <property type="match status" value="1"/>
</dbReference>
<evidence type="ECO:0000259" key="6">
    <source>
        <dbReference type="PROSITE" id="PS50222"/>
    </source>
</evidence>
<dbReference type="InterPro" id="IPR011992">
    <property type="entry name" value="EF-hand-dom_pair"/>
</dbReference>
<gene>
    <name evidence="7" type="primary">ANKRD50</name>
    <name evidence="7" type="ORF">SNEC2469_LOCUS28070</name>
</gene>
<keyword evidence="3 4" id="KW-0040">ANK repeat</keyword>
<dbReference type="SMART" id="SM00248">
    <property type="entry name" value="ANK"/>
    <property type="match status" value="5"/>
</dbReference>
<keyword evidence="1" id="KW-0677">Repeat</keyword>
<dbReference type="EMBL" id="CAJNJA010060187">
    <property type="protein sequence ID" value="CAE7869999.1"/>
    <property type="molecule type" value="Genomic_DNA"/>
</dbReference>
<dbReference type="PANTHER" id="PTHR24166:SF48">
    <property type="entry name" value="PROTEIN VAPYRIN"/>
    <property type="match status" value="1"/>
</dbReference>
<dbReference type="Pfam" id="PF12796">
    <property type="entry name" value="Ank_2"/>
    <property type="match status" value="2"/>
</dbReference>
<evidence type="ECO:0000313" key="8">
    <source>
        <dbReference type="Proteomes" id="UP000601435"/>
    </source>
</evidence>
<dbReference type="InterPro" id="IPR050889">
    <property type="entry name" value="Dendritic_Spine_Reg/Scaffold"/>
</dbReference>
<dbReference type="SUPFAM" id="SSF47473">
    <property type="entry name" value="EF-hand"/>
    <property type="match status" value="2"/>
</dbReference>
<dbReference type="PROSITE" id="PS50297">
    <property type="entry name" value="ANK_REP_REGION"/>
    <property type="match status" value="3"/>
</dbReference>
<feature type="domain" description="EF-hand" evidence="6">
    <location>
        <begin position="1"/>
        <end position="26"/>
    </location>
</feature>
<name>A0A813AL44_9DINO</name>
<dbReference type="GO" id="GO:0005509">
    <property type="term" value="F:calcium ion binding"/>
    <property type="evidence" value="ECO:0007669"/>
    <property type="project" value="InterPro"/>
</dbReference>
<dbReference type="InterPro" id="IPR018247">
    <property type="entry name" value="EF_Hand_1_Ca_BS"/>
</dbReference>
<evidence type="ECO:0000256" key="2">
    <source>
        <dbReference type="ARBA" id="ARBA00022837"/>
    </source>
</evidence>
<dbReference type="Pfam" id="PF10558">
    <property type="entry name" value="MTP18"/>
    <property type="match status" value="1"/>
</dbReference>
<feature type="compositionally biased region" description="Basic and acidic residues" evidence="5">
    <location>
        <begin position="761"/>
        <end position="780"/>
    </location>
</feature>
<dbReference type="InterPro" id="IPR019560">
    <property type="entry name" value="Mitochondrial_18_kDa_protein"/>
</dbReference>
<organism evidence="7 8">
    <name type="scientific">Symbiodinium necroappetens</name>
    <dbReference type="NCBI Taxonomy" id="1628268"/>
    <lineage>
        <taxon>Eukaryota</taxon>
        <taxon>Sar</taxon>
        <taxon>Alveolata</taxon>
        <taxon>Dinophyceae</taxon>
        <taxon>Suessiales</taxon>
        <taxon>Symbiodiniaceae</taxon>
        <taxon>Symbiodinium</taxon>
    </lineage>
</organism>
<proteinExistence type="predicted"/>
<dbReference type="PANTHER" id="PTHR24166">
    <property type="entry name" value="ROLLING PEBBLES, ISOFORM B"/>
    <property type="match status" value="1"/>
</dbReference>
<feature type="repeat" description="ANK" evidence="4">
    <location>
        <begin position="506"/>
        <end position="538"/>
    </location>
</feature>
<dbReference type="SMART" id="SM00054">
    <property type="entry name" value="EFh"/>
    <property type="match status" value="3"/>
</dbReference>
<feature type="region of interest" description="Disordered" evidence="5">
    <location>
        <begin position="761"/>
        <end position="786"/>
    </location>
</feature>
<feature type="repeat" description="ANK" evidence="4">
    <location>
        <begin position="539"/>
        <end position="571"/>
    </location>
</feature>
<dbReference type="AlphaFoldDB" id="A0A813AL44"/>
<accession>A0A813AL44</accession>
<dbReference type="InterPro" id="IPR036770">
    <property type="entry name" value="Ankyrin_rpt-contain_sf"/>
</dbReference>
<dbReference type="Gene3D" id="1.25.40.20">
    <property type="entry name" value="Ankyrin repeat-containing domain"/>
    <property type="match status" value="1"/>
</dbReference>
<feature type="domain" description="EF-hand" evidence="6">
    <location>
        <begin position="865"/>
        <end position="900"/>
    </location>
</feature>
<protein>
    <submittedName>
        <fullName evidence="7">ANKRD50 protein</fullName>
    </submittedName>
</protein>
<reference evidence="7" key="1">
    <citation type="submission" date="2021-02" db="EMBL/GenBank/DDBJ databases">
        <authorList>
            <person name="Dougan E. K."/>
            <person name="Rhodes N."/>
            <person name="Thang M."/>
            <person name="Chan C."/>
        </authorList>
    </citation>
    <scope>NUCLEOTIDE SEQUENCE</scope>
</reference>
<dbReference type="SUPFAM" id="SSF48403">
    <property type="entry name" value="Ankyrin repeat"/>
    <property type="match status" value="1"/>
</dbReference>
<evidence type="ECO:0000313" key="7">
    <source>
        <dbReference type="EMBL" id="CAE7869999.1"/>
    </source>
</evidence>
<evidence type="ECO:0000256" key="3">
    <source>
        <dbReference type="ARBA" id="ARBA00023043"/>
    </source>
</evidence>
<dbReference type="PROSITE" id="PS50222">
    <property type="entry name" value="EF_HAND_2"/>
    <property type="match status" value="4"/>
</dbReference>
<dbReference type="Gene3D" id="1.10.238.10">
    <property type="entry name" value="EF-hand"/>
    <property type="match status" value="3"/>
</dbReference>
<dbReference type="PROSITE" id="PS50088">
    <property type="entry name" value="ANK_REPEAT"/>
    <property type="match status" value="3"/>
</dbReference>
<dbReference type="InterPro" id="IPR002048">
    <property type="entry name" value="EF_hand_dom"/>
</dbReference>
<feature type="repeat" description="ANK" evidence="4">
    <location>
        <begin position="572"/>
        <end position="599"/>
    </location>
</feature>
<sequence>MRCDLDSSGDLDAHELKQAARVFGMRPSEEELRNHMAGHQRITKEQFAKIVHDFQQRPESAQSQRVVPHALRGMALGQLEHLEELFVKSGWLARQCDNFNEDNAQAILAGEIKFPQAPNLYALDTYVVTPMSKPGPCAARDQDSNRSIPWAVLQASFSELLNPRGLLVHIFVSHFWGHLYSSTLAALRLWATKHFSNFAQHPQSAVFWICLFALNQHAVADEVGEKPMQGPFNAALAQATGGAVMVLDQSVNPFKRIWCLFEVSIEVQSVSNFILISGNLRRRVKPCGTYRRATWFASALLESWSWASHWFVLFGQDGFGIEIAGFPEGKAESSKEADKFSIWAEVADSCLRQGICGVGAERFFRQATTEHGIDLDSAFFGAFNLHMRSLLSTSLLQNLLGSSDFISAARCCVHGASLNEEQLDKLWANLDSGVDSGEWLGQMLHQTASTGNASLLHLLLKLGADARYTLGGHDMTSLLVLGAQNGHESVVKLLLGLGAHAGAANHGVTALMNAAYGGHEPIVKLLLEHGADASAAGNDGMTALMPAAEIGHESVVKMLLEHGADASAASNDGMTALMPAAQAGYEPVVKLLLDKRADVLGELERSIRRADGITKAVSHEEPLRRQTVIASRSRDSWPPVVSWETAANLAAVLLQLLWLNADVLAVSLAVVLLRAGTSFTSGVTEFAPGASKPPSVGLSPSRQVMCLPRVARNAENIILGGVIDVTKMASETTIILQCLAATSLVVLGNYLIAKEENEKKEEAEKEALEEAEREKKRQEVMARAQPGSLPKEDCEIELDGAKKAIEEEEYDIYRDSLLRYLGYSNELGEALRPVLPAAYLASYALAFAYVFADSADKGQRADKKKRQKLAKNTFLMLDKGCEGCLTKDDMKVAFKKLQTPLSDAEIDQYFAKLCTNGSEILSCEVIDLQQFMAAFDEEDDKLLRLVESTEKPSNDSGPLDNPFLVAGGDALIWQVIASVALPGFTINRFVTLAEIGCEAQAANNIIAEYLPTVLGLSLIPIVCKPLDELADVGLDATLRPLLFSALDADKSGTVDYDELADKLKVRDGDVNEKALRRLFEDMDTDNNGCISVEDWADGGFARYKAFIESERKGKVKVQVPP</sequence>
<feature type="domain" description="EF-hand" evidence="6">
    <location>
        <begin position="1070"/>
        <end position="1105"/>
    </location>
</feature>
<evidence type="ECO:0000256" key="5">
    <source>
        <dbReference type="SAM" id="MobiDB-lite"/>
    </source>
</evidence>
<dbReference type="Pfam" id="PF13499">
    <property type="entry name" value="EF-hand_7"/>
    <property type="match status" value="1"/>
</dbReference>
<evidence type="ECO:0000256" key="4">
    <source>
        <dbReference type="PROSITE-ProRule" id="PRU00023"/>
    </source>
</evidence>